<dbReference type="CDD" id="cd02440">
    <property type="entry name" value="AdoMet_MTases"/>
    <property type="match status" value="1"/>
</dbReference>
<dbReference type="InterPro" id="IPR050508">
    <property type="entry name" value="Methyltransf_Superfamily"/>
</dbReference>
<dbReference type="Pfam" id="PF13649">
    <property type="entry name" value="Methyltransf_25"/>
    <property type="match status" value="1"/>
</dbReference>
<evidence type="ECO:0000313" key="3">
    <source>
        <dbReference type="Proteomes" id="UP000285961"/>
    </source>
</evidence>
<dbReference type="EMBL" id="QZKI01000015">
    <property type="protein sequence ID" value="RJP74466.1"/>
    <property type="molecule type" value="Genomic_DNA"/>
</dbReference>
<dbReference type="InterPro" id="IPR029063">
    <property type="entry name" value="SAM-dependent_MTases_sf"/>
</dbReference>
<dbReference type="SUPFAM" id="SSF53335">
    <property type="entry name" value="S-adenosyl-L-methionine-dependent methyltransferases"/>
    <property type="match status" value="1"/>
</dbReference>
<dbReference type="Gene3D" id="3.40.50.150">
    <property type="entry name" value="Vaccinia Virus protein VP39"/>
    <property type="match status" value="1"/>
</dbReference>
<gene>
    <name evidence="2" type="ORF">C4532_02675</name>
</gene>
<dbReference type="Proteomes" id="UP000285961">
    <property type="component" value="Unassembled WGS sequence"/>
</dbReference>
<dbReference type="InterPro" id="IPR041698">
    <property type="entry name" value="Methyltransf_25"/>
</dbReference>
<sequence length="398" mass="45084">MPRNVKTALKRLFHSVSILARPSRLLMRLNQLETDVVSLRKYLDTLEERIQEDGRAPLELPYARGCYDQIDLKGDRFVVSGWMLLPERSLDSFALHINQHRVGVCAVMPRDDVAASLPFMAHARNSGFSFNVQRPGSGLEGMIDVRVVGISRGREVAKTETWYRADLSDLFPTPPANLMLRVGGNKNPLLHLMTGIQTYREFWTAVSRHVNPQSIKSMLDWGCGCGRVTGFFVKFSGIPRIHGCDVDAEAVEWCRKHLGPAEFSAISLHPPTPYPDKSFDLIVSFSVLSHLPRNVQIAWLQEMKRILAPGGLFLATVHGESAALFTFPGRVTMDVLREGIYDDVVDRNLGPIVPGDYYRSVFQTREYTFREYSKYFEILEYKERGGNSFQDLVVMRNA</sequence>
<feature type="domain" description="Methyltransferase" evidence="1">
    <location>
        <begin position="219"/>
        <end position="311"/>
    </location>
</feature>
<accession>A0A419F7S5</accession>
<dbReference type="PANTHER" id="PTHR42912">
    <property type="entry name" value="METHYLTRANSFERASE"/>
    <property type="match status" value="1"/>
</dbReference>
<dbReference type="GO" id="GO:0032259">
    <property type="term" value="P:methylation"/>
    <property type="evidence" value="ECO:0007669"/>
    <property type="project" value="UniProtKB-KW"/>
</dbReference>
<dbReference type="AlphaFoldDB" id="A0A419F7S5"/>
<dbReference type="PANTHER" id="PTHR42912:SF98">
    <property type="entry name" value="UNCHARACTERISED METHYLTRANSFERASE RV1498C"/>
    <property type="match status" value="1"/>
</dbReference>
<dbReference type="GO" id="GO:0008168">
    <property type="term" value="F:methyltransferase activity"/>
    <property type="evidence" value="ECO:0007669"/>
    <property type="project" value="UniProtKB-KW"/>
</dbReference>
<comment type="caution">
    <text evidence="2">The sequence shown here is derived from an EMBL/GenBank/DDBJ whole genome shotgun (WGS) entry which is preliminary data.</text>
</comment>
<evidence type="ECO:0000259" key="1">
    <source>
        <dbReference type="Pfam" id="PF13649"/>
    </source>
</evidence>
<name>A0A419F7S5_9BACT</name>
<keyword evidence="2" id="KW-0808">Transferase</keyword>
<reference evidence="2 3" key="1">
    <citation type="journal article" date="2017" name="ISME J.">
        <title>Energy and carbon metabolisms in a deep terrestrial subsurface fluid microbial community.</title>
        <authorList>
            <person name="Momper L."/>
            <person name="Jungbluth S.P."/>
            <person name="Lee M.D."/>
            <person name="Amend J.P."/>
        </authorList>
    </citation>
    <scope>NUCLEOTIDE SEQUENCE [LARGE SCALE GENOMIC DNA]</scope>
    <source>
        <strain evidence="2">SURF_17</strain>
    </source>
</reference>
<keyword evidence="2" id="KW-0489">Methyltransferase</keyword>
<organism evidence="2 3">
    <name type="scientific">Candidatus Abyssobacteria bacterium SURF_17</name>
    <dbReference type="NCBI Taxonomy" id="2093361"/>
    <lineage>
        <taxon>Bacteria</taxon>
        <taxon>Pseudomonadati</taxon>
        <taxon>Candidatus Hydrogenedentota</taxon>
        <taxon>Candidatus Abyssobacteria</taxon>
    </lineage>
</organism>
<proteinExistence type="predicted"/>
<protein>
    <submittedName>
        <fullName evidence="2">Class I SAM-dependent methyltransferase</fullName>
    </submittedName>
</protein>
<evidence type="ECO:0000313" key="2">
    <source>
        <dbReference type="EMBL" id="RJP74466.1"/>
    </source>
</evidence>